<keyword evidence="4" id="KW-1003">Cell membrane</keyword>
<dbReference type="EMBL" id="LBSV01000004">
    <property type="protein sequence ID" value="KKQ25984.1"/>
    <property type="molecule type" value="Genomic_DNA"/>
</dbReference>
<feature type="transmembrane region" description="Helical" evidence="13">
    <location>
        <begin position="175"/>
        <end position="197"/>
    </location>
</feature>
<dbReference type="Pfam" id="PF02163">
    <property type="entry name" value="Peptidase_M50"/>
    <property type="match status" value="2"/>
</dbReference>
<feature type="domain" description="Peptidase M50" evidence="14">
    <location>
        <begin position="130"/>
        <end position="182"/>
    </location>
</feature>
<dbReference type="InterPro" id="IPR052348">
    <property type="entry name" value="Metallopeptidase_M50B"/>
</dbReference>
<feature type="transmembrane region" description="Helical" evidence="13">
    <location>
        <begin position="121"/>
        <end position="143"/>
    </location>
</feature>
<keyword evidence="5" id="KW-0645">Protease</keyword>
<evidence type="ECO:0000259" key="14">
    <source>
        <dbReference type="Pfam" id="PF02163"/>
    </source>
</evidence>
<comment type="similarity">
    <text evidence="3">Belongs to the peptidase M50B family.</text>
</comment>
<evidence type="ECO:0000256" key="10">
    <source>
        <dbReference type="ARBA" id="ARBA00022989"/>
    </source>
</evidence>
<evidence type="ECO:0000256" key="6">
    <source>
        <dbReference type="ARBA" id="ARBA00022692"/>
    </source>
</evidence>
<evidence type="ECO:0000256" key="2">
    <source>
        <dbReference type="ARBA" id="ARBA00004651"/>
    </source>
</evidence>
<dbReference type="InterPro" id="IPR008915">
    <property type="entry name" value="Peptidase_M50"/>
</dbReference>
<evidence type="ECO:0000256" key="7">
    <source>
        <dbReference type="ARBA" id="ARBA00022723"/>
    </source>
</evidence>
<keyword evidence="7" id="KW-0479">Metal-binding</keyword>
<dbReference type="AlphaFoldDB" id="A0A0G0IP77"/>
<accession>A0A0G0IP77</accession>
<dbReference type="GO" id="GO:0046872">
    <property type="term" value="F:metal ion binding"/>
    <property type="evidence" value="ECO:0007669"/>
    <property type="project" value="UniProtKB-KW"/>
</dbReference>
<dbReference type="CDD" id="cd06158">
    <property type="entry name" value="S2P-M50_like_1"/>
    <property type="match status" value="1"/>
</dbReference>
<feature type="transmembrane region" description="Helical" evidence="13">
    <location>
        <begin position="54"/>
        <end position="71"/>
    </location>
</feature>
<evidence type="ECO:0000256" key="12">
    <source>
        <dbReference type="ARBA" id="ARBA00023136"/>
    </source>
</evidence>
<evidence type="ECO:0000256" key="13">
    <source>
        <dbReference type="SAM" id="Phobius"/>
    </source>
</evidence>
<evidence type="ECO:0000256" key="9">
    <source>
        <dbReference type="ARBA" id="ARBA00022833"/>
    </source>
</evidence>
<comment type="cofactor">
    <cofactor evidence="1">
        <name>Zn(2+)</name>
        <dbReference type="ChEBI" id="CHEBI:29105"/>
    </cofactor>
</comment>
<keyword evidence="11" id="KW-0482">Metalloprotease</keyword>
<dbReference type="GO" id="GO:0006508">
    <property type="term" value="P:proteolysis"/>
    <property type="evidence" value="ECO:0007669"/>
    <property type="project" value="UniProtKB-KW"/>
</dbReference>
<protein>
    <submittedName>
        <fullName evidence="15">Peptidase, M50 family</fullName>
    </submittedName>
</protein>
<evidence type="ECO:0000256" key="11">
    <source>
        <dbReference type="ARBA" id="ARBA00023049"/>
    </source>
</evidence>
<feature type="transmembrane region" description="Helical" evidence="13">
    <location>
        <begin position="91"/>
        <end position="114"/>
    </location>
</feature>
<dbReference type="PATRIC" id="fig|1618486.3.peg.372"/>
<evidence type="ECO:0000256" key="1">
    <source>
        <dbReference type="ARBA" id="ARBA00001947"/>
    </source>
</evidence>
<sequence length="218" mass="24416">MLSYLFTNPLLFAIYIISLLIAIAIHEFSHAYAADYLGDPTPRLQGRLKLDPRVHIDGMGMLFLLLFGFGWGKPVEFDPYNLKNPHKDAALISIAGPISNFILAIILSIVLRLLILFKLNILITIGLFIFLPMIQMNLVLGVFNLLPIHPLDGFKIVGGLLNKEKAQEWYSLQRYGFIFLLLLIIPLGGSSMLDGILRPTITFLFRLLIPVNISGSLI</sequence>
<keyword evidence="8" id="KW-0378">Hydrolase</keyword>
<proteinExistence type="inferred from homology"/>
<dbReference type="GO" id="GO:0008237">
    <property type="term" value="F:metallopeptidase activity"/>
    <property type="evidence" value="ECO:0007669"/>
    <property type="project" value="UniProtKB-KW"/>
</dbReference>
<evidence type="ECO:0000313" key="15">
    <source>
        <dbReference type="EMBL" id="KKQ25984.1"/>
    </source>
</evidence>
<keyword evidence="10 13" id="KW-1133">Transmembrane helix</keyword>
<dbReference type="GO" id="GO:0005886">
    <property type="term" value="C:plasma membrane"/>
    <property type="evidence" value="ECO:0007669"/>
    <property type="project" value="UniProtKB-SubCell"/>
</dbReference>
<keyword evidence="12 13" id="KW-0472">Membrane</keyword>
<evidence type="ECO:0000256" key="4">
    <source>
        <dbReference type="ARBA" id="ARBA00022475"/>
    </source>
</evidence>
<evidence type="ECO:0000313" key="16">
    <source>
        <dbReference type="Proteomes" id="UP000034917"/>
    </source>
</evidence>
<evidence type="ECO:0000256" key="8">
    <source>
        <dbReference type="ARBA" id="ARBA00022801"/>
    </source>
</evidence>
<feature type="domain" description="Peptidase M50" evidence="14">
    <location>
        <begin position="15"/>
        <end position="112"/>
    </location>
</feature>
<dbReference type="InterPro" id="IPR044537">
    <property type="entry name" value="Rip2-like"/>
</dbReference>
<comment type="caution">
    <text evidence="15">The sequence shown here is derived from an EMBL/GenBank/DDBJ whole genome shotgun (WGS) entry which is preliminary data.</text>
</comment>
<reference evidence="15 16" key="1">
    <citation type="journal article" date="2015" name="Nature">
        <title>rRNA introns, odd ribosomes, and small enigmatic genomes across a large radiation of phyla.</title>
        <authorList>
            <person name="Brown C.T."/>
            <person name="Hug L.A."/>
            <person name="Thomas B.C."/>
            <person name="Sharon I."/>
            <person name="Castelle C.J."/>
            <person name="Singh A."/>
            <person name="Wilkins M.J."/>
            <person name="Williams K.H."/>
            <person name="Banfield J.F."/>
        </authorList>
    </citation>
    <scope>NUCLEOTIDE SEQUENCE [LARGE SCALE GENOMIC DNA]</scope>
</reference>
<dbReference type="PANTHER" id="PTHR35864:SF1">
    <property type="entry name" value="ZINC METALLOPROTEASE YWHC-RELATED"/>
    <property type="match status" value="1"/>
</dbReference>
<evidence type="ECO:0000256" key="3">
    <source>
        <dbReference type="ARBA" id="ARBA00007931"/>
    </source>
</evidence>
<evidence type="ECO:0000256" key="5">
    <source>
        <dbReference type="ARBA" id="ARBA00022670"/>
    </source>
</evidence>
<dbReference type="PANTHER" id="PTHR35864">
    <property type="entry name" value="ZINC METALLOPROTEASE MJ0611-RELATED"/>
    <property type="match status" value="1"/>
</dbReference>
<organism evidence="15 16">
    <name type="scientific">Candidatus Roizmanbacteria bacterium GW2011_GWC2_37_13</name>
    <dbReference type="NCBI Taxonomy" id="1618486"/>
    <lineage>
        <taxon>Bacteria</taxon>
        <taxon>Candidatus Roizmaniibacteriota</taxon>
    </lineage>
</organism>
<feature type="transmembrane region" description="Helical" evidence="13">
    <location>
        <begin position="12"/>
        <end position="33"/>
    </location>
</feature>
<name>A0A0G0IP77_9BACT</name>
<keyword evidence="6 13" id="KW-0812">Transmembrane</keyword>
<dbReference type="Proteomes" id="UP000034917">
    <property type="component" value="Unassembled WGS sequence"/>
</dbReference>
<keyword evidence="9" id="KW-0862">Zinc</keyword>
<gene>
    <name evidence="15" type="ORF">US40_C0004G0019</name>
</gene>
<comment type="subcellular location">
    <subcellularLocation>
        <location evidence="2">Cell membrane</location>
        <topology evidence="2">Multi-pass membrane protein</topology>
    </subcellularLocation>
</comment>